<dbReference type="OrthoDB" id="3066195at2759"/>
<dbReference type="Proteomes" id="UP000324222">
    <property type="component" value="Unassembled WGS sequence"/>
</dbReference>
<evidence type="ECO:0000256" key="1">
    <source>
        <dbReference type="SAM" id="MobiDB-lite"/>
    </source>
</evidence>
<evidence type="ECO:0000313" key="3">
    <source>
        <dbReference type="Proteomes" id="UP000324222"/>
    </source>
</evidence>
<dbReference type="AlphaFoldDB" id="A0A5B7JP57"/>
<dbReference type="EMBL" id="VSRR010106682">
    <property type="protein sequence ID" value="MPC96609.1"/>
    <property type="molecule type" value="Genomic_DNA"/>
</dbReference>
<protein>
    <submittedName>
        <fullName evidence="2">Uncharacterized protein</fullName>
    </submittedName>
</protein>
<organism evidence="2 3">
    <name type="scientific">Portunus trituberculatus</name>
    <name type="common">Swimming crab</name>
    <name type="synonym">Neptunus trituberculatus</name>
    <dbReference type="NCBI Taxonomy" id="210409"/>
    <lineage>
        <taxon>Eukaryota</taxon>
        <taxon>Metazoa</taxon>
        <taxon>Ecdysozoa</taxon>
        <taxon>Arthropoda</taxon>
        <taxon>Crustacea</taxon>
        <taxon>Multicrustacea</taxon>
        <taxon>Malacostraca</taxon>
        <taxon>Eumalacostraca</taxon>
        <taxon>Eucarida</taxon>
        <taxon>Decapoda</taxon>
        <taxon>Pleocyemata</taxon>
        <taxon>Brachyura</taxon>
        <taxon>Eubrachyura</taxon>
        <taxon>Portunoidea</taxon>
        <taxon>Portunidae</taxon>
        <taxon>Portuninae</taxon>
        <taxon>Portunus</taxon>
    </lineage>
</organism>
<feature type="region of interest" description="Disordered" evidence="1">
    <location>
        <begin position="1"/>
        <end position="71"/>
    </location>
</feature>
<proteinExistence type="predicted"/>
<name>A0A5B7JP57_PORTR</name>
<accession>A0A5B7JP57</accession>
<gene>
    <name evidence="2" type="ORF">E2C01_091878</name>
</gene>
<evidence type="ECO:0000313" key="2">
    <source>
        <dbReference type="EMBL" id="MPC96609.1"/>
    </source>
</evidence>
<sequence>MSSFATHPAPQPDHVDQRIEHDGHVDPEPLTPSTQDTGMQVYPRKRSKGVQVQPVKADAMNNTDGGQDEVN</sequence>
<comment type="caution">
    <text evidence="2">The sequence shown here is derived from an EMBL/GenBank/DDBJ whole genome shotgun (WGS) entry which is preliminary data.</text>
</comment>
<feature type="compositionally biased region" description="Basic and acidic residues" evidence="1">
    <location>
        <begin position="13"/>
        <end position="27"/>
    </location>
</feature>
<keyword evidence="3" id="KW-1185">Reference proteome</keyword>
<reference evidence="2 3" key="1">
    <citation type="submission" date="2019-05" db="EMBL/GenBank/DDBJ databases">
        <title>Another draft genome of Portunus trituberculatus and its Hox gene families provides insights of decapod evolution.</title>
        <authorList>
            <person name="Jeong J.-H."/>
            <person name="Song I."/>
            <person name="Kim S."/>
            <person name="Choi T."/>
            <person name="Kim D."/>
            <person name="Ryu S."/>
            <person name="Kim W."/>
        </authorList>
    </citation>
    <scope>NUCLEOTIDE SEQUENCE [LARGE SCALE GENOMIC DNA]</scope>
    <source>
        <tissue evidence="2">Muscle</tissue>
    </source>
</reference>